<dbReference type="Proteomes" id="UP001219901">
    <property type="component" value="Chromosome"/>
</dbReference>
<evidence type="ECO:0000313" key="2">
    <source>
        <dbReference type="EMBL" id="MDG0866972.1"/>
    </source>
</evidence>
<organism evidence="3 4">
    <name type="scientific">Candidatus Lucifugimonas marina</name>
    <dbReference type="NCBI Taxonomy" id="3038979"/>
    <lineage>
        <taxon>Bacteria</taxon>
        <taxon>Bacillati</taxon>
        <taxon>Chloroflexota</taxon>
        <taxon>Dehalococcoidia</taxon>
        <taxon>SAR202 cluster</taxon>
        <taxon>Candidatus Lucifugimonadales</taxon>
        <taxon>Candidatus Lucifugimonadaceae</taxon>
        <taxon>Candidatus Lucifugimonas</taxon>
    </lineage>
</organism>
<dbReference type="AlphaFoldDB" id="A0AAJ5ZHT7"/>
<reference evidence="3" key="2">
    <citation type="journal article" date="2023" name="Nat. Commun.">
        <title>Cultivation of marine bacteria of the SAR202 clade.</title>
        <authorList>
            <person name="Lim Y."/>
            <person name="Seo J.H."/>
            <person name="Giovannoni S.J."/>
            <person name="Kang I."/>
            <person name="Cho J.C."/>
        </authorList>
    </citation>
    <scope>NUCLEOTIDE SEQUENCE</scope>
    <source>
        <strain evidence="3">JH1073</strain>
    </source>
</reference>
<sequence length="104" mass="11424">MELLLCDLCYPVVQHRQSLCVFGFVALLPETEAAGGQIAGKRVVEGMDESYMVGPWDDRTELVALDAEVLSYPEDDEEIRLRFGLEKPSSDSQPGVTLPPSPKA</sequence>
<evidence type="ECO:0000313" key="4">
    <source>
        <dbReference type="Proteomes" id="UP001219901"/>
    </source>
</evidence>
<dbReference type="EMBL" id="CP046147">
    <property type="protein sequence ID" value="WFG38388.1"/>
    <property type="molecule type" value="Genomic_DNA"/>
</dbReference>
<dbReference type="EMBL" id="WMBE01000002">
    <property type="protein sequence ID" value="MDG0866972.1"/>
    <property type="molecule type" value="Genomic_DNA"/>
</dbReference>
<reference evidence="4" key="3">
    <citation type="submission" date="2023-06" db="EMBL/GenBank/DDBJ databases">
        <title>Pangenomics reveal diversification of enzyme families and niche specialization in globally abundant SAR202 bacteria.</title>
        <authorList>
            <person name="Saw J.H.W."/>
        </authorList>
    </citation>
    <scope>NUCLEOTIDE SEQUENCE [LARGE SCALE GENOMIC DNA]</scope>
    <source>
        <strain evidence="4">JH1073</strain>
    </source>
</reference>
<name>A0AAJ5ZHT7_9CHLR</name>
<dbReference type="RefSeq" id="WP_342824868.1">
    <property type="nucleotide sequence ID" value="NZ_CP046146.1"/>
</dbReference>
<evidence type="ECO:0000313" key="5">
    <source>
        <dbReference type="Proteomes" id="UP001321249"/>
    </source>
</evidence>
<reference evidence="4 5" key="1">
    <citation type="submission" date="2019-11" db="EMBL/GenBank/DDBJ databases">
        <authorList>
            <person name="Cho J.-C."/>
        </authorList>
    </citation>
    <scope>NUCLEOTIDE SEQUENCE [LARGE SCALE GENOMIC DNA]</scope>
    <source>
        <strain evidence="3 4">JH1073</strain>
        <strain evidence="2 5">JH702</strain>
    </source>
</reference>
<gene>
    <name evidence="2" type="ORF">GKO46_07790</name>
    <name evidence="3" type="ORF">GKO48_01795</name>
</gene>
<feature type="region of interest" description="Disordered" evidence="1">
    <location>
        <begin position="84"/>
        <end position="104"/>
    </location>
</feature>
<dbReference type="Proteomes" id="UP001321249">
    <property type="component" value="Unassembled WGS sequence"/>
</dbReference>
<keyword evidence="4" id="KW-1185">Reference proteome</keyword>
<evidence type="ECO:0000256" key="1">
    <source>
        <dbReference type="SAM" id="MobiDB-lite"/>
    </source>
</evidence>
<accession>A0AAJ5ZHT7</accession>
<protein>
    <submittedName>
        <fullName evidence="3">Uncharacterized protein</fullName>
    </submittedName>
</protein>
<evidence type="ECO:0000313" key="3">
    <source>
        <dbReference type="EMBL" id="WFG38388.1"/>
    </source>
</evidence>
<proteinExistence type="predicted"/>